<dbReference type="GO" id="GO:0016758">
    <property type="term" value="F:hexosyltransferase activity"/>
    <property type="evidence" value="ECO:0007669"/>
    <property type="project" value="InterPro"/>
</dbReference>
<dbReference type="GO" id="GO:0005975">
    <property type="term" value="P:carbohydrate metabolic process"/>
    <property type="evidence" value="ECO:0007669"/>
    <property type="project" value="InterPro"/>
</dbReference>
<dbReference type="PANTHER" id="PTHR48050:SF11">
    <property type="entry name" value="GLYCOSYLTRANSFERASE"/>
    <property type="match status" value="1"/>
</dbReference>
<sequence>MIVILALGTKGDLIPALAIAQRLTARNQRVRIVTHAHLLVSEWVPSGIECCGVDDEDPHLLDRALVAAVCAQTTFVLASLFCIGPACAAAEARRVPFAAFATFAASDFPHPPEFIRALTDSLPVDLRFPLELRHPLRHWLWRLFINDVGDLREACGLDPMPLALLNGEAPLLFYAIPRPLFALVVDPQMLHDSIRVCGQWILNRSLDNPSFMASHPSVSTFLAERNSRKLIHIGFGSMDCFHPILSQQAEAVRAIIRAIYFGLESANMCALWVVNAREGDACELMEQLTKSAAVQTRICVIRGPVDYAALFASGIVCGSVNHGGIGTILEVLRGGLKQVVAPFMFDQERWGSRLELEGVAKCFCDIDPEFITADEWKMAFEWLGNPQGMEKVLRWQGILERSDADDGISVACDAIVEKTRDQLKCNNNDKIK</sequence>
<dbReference type="STRING" id="246404.A0A507FFV5"/>
<proteinExistence type="predicted"/>
<comment type="caution">
    <text evidence="2">The sequence shown here is derived from an EMBL/GenBank/DDBJ whole genome shotgun (WGS) entry which is preliminary data.</text>
</comment>
<dbReference type="SUPFAM" id="SSF53756">
    <property type="entry name" value="UDP-Glycosyltransferase/glycogen phosphorylase"/>
    <property type="match status" value="1"/>
</dbReference>
<dbReference type="OrthoDB" id="5835829at2759"/>
<dbReference type="Pfam" id="PF03033">
    <property type="entry name" value="Glyco_transf_28"/>
    <property type="match status" value="1"/>
</dbReference>
<dbReference type="InterPro" id="IPR050426">
    <property type="entry name" value="Glycosyltransferase_28"/>
</dbReference>
<evidence type="ECO:0000313" key="3">
    <source>
        <dbReference type="Proteomes" id="UP000320333"/>
    </source>
</evidence>
<evidence type="ECO:0000259" key="1">
    <source>
        <dbReference type="Pfam" id="PF03033"/>
    </source>
</evidence>
<feature type="domain" description="Glycosyltransferase family 28 N-terminal" evidence="1">
    <location>
        <begin position="2"/>
        <end position="56"/>
    </location>
</feature>
<dbReference type="PANTHER" id="PTHR48050">
    <property type="entry name" value="STEROL 3-BETA-GLUCOSYLTRANSFERASE"/>
    <property type="match status" value="1"/>
</dbReference>
<reference evidence="2 3" key="1">
    <citation type="journal article" date="2019" name="Sci. Rep.">
        <title>Comparative genomics of chytrid fungi reveal insights into the obligate biotrophic and pathogenic lifestyle of Synchytrium endobioticum.</title>
        <authorList>
            <person name="van de Vossenberg B.T.L.H."/>
            <person name="Warris S."/>
            <person name="Nguyen H.D.T."/>
            <person name="van Gent-Pelzer M.P.E."/>
            <person name="Joly D.L."/>
            <person name="van de Geest H.C."/>
            <person name="Bonants P.J.M."/>
            <person name="Smith D.S."/>
            <person name="Levesque C.A."/>
            <person name="van der Lee T.A.J."/>
        </authorList>
    </citation>
    <scope>NUCLEOTIDE SEQUENCE [LARGE SCALE GENOMIC DNA]</scope>
    <source>
        <strain evidence="2 3">CBS 675.73</strain>
    </source>
</reference>
<gene>
    <name evidence="2" type="ORF">CcCBS67573_g04099</name>
</gene>
<accession>A0A507FFV5</accession>
<dbReference type="Gene3D" id="3.40.50.2000">
    <property type="entry name" value="Glycogen Phosphorylase B"/>
    <property type="match status" value="3"/>
</dbReference>
<dbReference type="EMBL" id="QEAP01000116">
    <property type="protein sequence ID" value="TPX74625.1"/>
    <property type="molecule type" value="Genomic_DNA"/>
</dbReference>
<organism evidence="2 3">
    <name type="scientific">Chytriomyces confervae</name>
    <dbReference type="NCBI Taxonomy" id="246404"/>
    <lineage>
        <taxon>Eukaryota</taxon>
        <taxon>Fungi</taxon>
        <taxon>Fungi incertae sedis</taxon>
        <taxon>Chytridiomycota</taxon>
        <taxon>Chytridiomycota incertae sedis</taxon>
        <taxon>Chytridiomycetes</taxon>
        <taxon>Chytridiales</taxon>
        <taxon>Chytriomycetaceae</taxon>
        <taxon>Chytriomyces</taxon>
    </lineage>
</organism>
<name>A0A507FFV5_9FUNG</name>
<evidence type="ECO:0000313" key="2">
    <source>
        <dbReference type="EMBL" id="TPX74625.1"/>
    </source>
</evidence>
<dbReference type="InterPro" id="IPR004276">
    <property type="entry name" value="GlycoTrans_28_N"/>
</dbReference>
<dbReference type="Proteomes" id="UP000320333">
    <property type="component" value="Unassembled WGS sequence"/>
</dbReference>
<protein>
    <submittedName>
        <fullName evidence="2">Undecaprenyldiphospho-muramoylpentapeptide beta-N-acetylglucosaminyltransferase</fullName>
    </submittedName>
</protein>
<keyword evidence="3" id="KW-1185">Reference proteome</keyword>
<keyword evidence="2" id="KW-0808">Transferase</keyword>
<keyword evidence="2" id="KW-0328">Glycosyltransferase</keyword>
<dbReference type="AlphaFoldDB" id="A0A507FFV5"/>